<keyword evidence="6 7" id="KW-0414">Isoprene biosynthesis</keyword>
<comment type="similarity">
    <text evidence="7">Belongs to the IspG family.</text>
</comment>
<dbReference type="InterPro" id="IPR045854">
    <property type="entry name" value="NO2/SO3_Rdtase_4Fe4S_sf"/>
</dbReference>
<comment type="pathway">
    <text evidence="7">Isoprenoid biosynthesis; isopentenyl diphosphate biosynthesis via DXP pathway; isopentenyl diphosphate from 1-deoxy-D-xylulose 5-phosphate: step 5/6.</text>
</comment>
<comment type="cofactor">
    <cofactor evidence="7">
        <name>[4Fe-4S] cluster</name>
        <dbReference type="ChEBI" id="CHEBI:49883"/>
    </cofactor>
    <text evidence="7">Binds 1 [4Fe-4S] cluster.</text>
</comment>
<sequence>MEKFCDSLTRYSRRETVAVQIGNTAIGGDNPIRIQSMTNTDTNDTAASVAQTERIAAAGGEIVRLTAQGRREAENLGAIRAELDRRGCRVPLVADIHFLPSAALVAAEHVEKIRINPGNFNDKGGQFDELLAICKRRGAALRIGVNHGSLAPAVMERYGDTPEGMVASAMEFLRRCRAAAFDRVVLSVKSSNVRVMVQAYRMLAAAMRAEEMRYPLHLGVTEAGNDREGRIKSAAGIGALLADGLGDTIRVSLTEAPEREIPVARMLADYFAGRENHAPIPAVDESLYSPYSYRKRPSEKIGGIGGDAQVAIWSEIPAAVRETLFEADIRTVDRIPRGRIVLLKTNNLNGIAEQRAALLTMAGRGLTNPVIIQRTYDESDPEVLQIKAAADLGPLFLDGFGDAIRIENLNPAILQSEIDALSLDILQTARVRISKPEYIACPSCGRTLYNIEKTLAAIKARTGHLVGVKIGVMGCIVNGPGEMADADYGYVGSGPGRITLYKGREVVRRNIPEEQAIDALLELIEKSQMER</sequence>
<keyword evidence="1 7" id="KW-0004">4Fe-4S</keyword>
<feature type="binding site" evidence="7">
    <location>
        <position position="475"/>
    </location>
    <ligand>
        <name>[4Fe-4S] cluster</name>
        <dbReference type="ChEBI" id="CHEBI:49883"/>
    </ligand>
</feature>
<dbReference type="Gene3D" id="3.30.413.10">
    <property type="entry name" value="Sulfite Reductase Hemoprotein, domain 1"/>
    <property type="match status" value="1"/>
</dbReference>
<evidence type="ECO:0000256" key="2">
    <source>
        <dbReference type="ARBA" id="ARBA00022723"/>
    </source>
</evidence>
<evidence type="ECO:0000313" key="11">
    <source>
        <dbReference type="Proteomes" id="UP000636891"/>
    </source>
</evidence>
<keyword evidence="11" id="KW-1185">Reference proteome</keyword>
<feature type="binding site" evidence="7">
    <location>
        <position position="441"/>
    </location>
    <ligand>
        <name>[4Fe-4S] cluster</name>
        <dbReference type="ChEBI" id="CHEBI:49883"/>
    </ligand>
</feature>
<keyword evidence="3 7" id="KW-0560">Oxidoreductase</keyword>
<dbReference type="InterPro" id="IPR011005">
    <property type="entry name" value="Dihydropteroate_synth-like_sf"/>
</dbReference>
<dbReference type="PANTHER" id="PTHR30454">
    <property type="entry name" value="4-HYDROXY-3-METHYLBUT-2-EN-1-YL DIPHOSPHATE SYNTHASE"/>
    <property type="match status" value="1"/>
</dbReference>
<evidence type="ECO:0000256" key="1">
    <source>
        <dbReference type="ARBA" id="ARBA00022485"/>
    </source>
</evidence>
<keyword evidence="4 7" id="KW-0408">Iron</keyword>
<feature type="binding site" evidence="7">
    <location>
        <position position="444"/>
    </location>
    <ligand>
        <name>[4Fe-4S] cluster</name>
        <dbReference type="ChEBI" id="CHEBI:49883"/>
    </ligand>
</feature>
<comment type="caution">
    <text evidence="10">The sequence shown here is derived from an EMBL/GenBank/DDBJ whole genome shotgun (WGS) entry which is preliminary data.</text>
</comment>
<dbReference type="EMBL" id="JACOOK010000008">
    <property type="protein sequence ID" value="MBC5617716.1"/>
    <property type="molecule type" value="Genomic_DNA"/>
</dbReference>
<dbReference type="Pfam" id="PF26540">
    <property type="entry name" value="GcpE_C"/>
    <property type="match status" value="1"/>
</dbReference>
<feature type="binding site" evidence="7">
    <location>
        <position position="482"/>
    </location>
    <ligand>
        <name>[4Fe-4S] cluster</name>
        <dbReference type="ChEBI" id="CHEBI:49883"/>
    </ligand>
</feature>
<comment type="function">
    <text evidence="7">Converts 2C-methyl-D-erythritol 2,4-cyclodiphosphate (ME-2,4cPP) into 1-hydroxy-2-methyl-2-(E)-butenyl 4-diphosphate.</text>
</comment>
<dbReference type="PIRSF" id="PIRSF037336">
    <property type="entry name" value="IspG_like"/>
    <property type="match status" value="1"/>
</dbReference>
<dbReference type="InterPro" id="IPR058579">
    <property type="entry name" value="IspG_C"/>
</dbReference>
<evidence type="ECO:0000313" key="10">
    <source>
        <dbReference type="EMBL" id="MBC5617716.1"/>
    </source>
</evidence>
<keyword evidence="2 7" id="KW-0479">Metal-binding</keyword>
<comment type="catalytic activity">
    <reaction evidence="7">
        <text>(2E)-4-hydroxy-3-methylbut-2-enyl diphosphate + oxidized [flavodoxin] + H2O + 2 H(+) = 2-C-methyl-D-erythritol 2,4-cyclic diphosphate + reduced [flavodoxin]</text>
        <dbReference type="Rhea" id="RHEA:43604"/>
        <dbReference type="Rhea" id="RHEA-COMP:10622"/>
        <dbReference type="Rhea" id="RHEA-COMP:10623"/>
        <dbReference type="ChEBI" id="CHEBI:15377"/>
        <dbReference type="ChEBI" id="CHEBI:15378"/>
        <dbReference type="ChEBI" id="CHEBI:57618"/>
        <dbReference type="ChEBI" id="CHEBI:58210"/>
        <dbReference type="ChEBI" id="CHEBI:58483"/>
        <dbReference type="ChEBI" id="CHEBI:128753"/>
        <dbReference type="EC" id="1.17.7.3"/>
    </reaction>
</comment>
<dbReference type="InterPro" id="IPR058578">
    <property type="entry name" value="IspG_TIM"/>
</dbReference>
<feature type="domain" description="IspG TIM-barrel" evidence="8">
    <location>
        <begin position="16"/>
        <end position="264"/>
    </location>
</feature>
<keyword evidence="5 7" id="KW-0411">Iron-sulfur</keyword>
<proteinExistence type="inferred from homology"/>
<dbReference type="Pfam" id="PF04551">
    <property type="entry name" value="GcpE"/>
    <property type="match status" value="1"/>
</dbReference>
<evidence type="ECO:0000256" key="5">
    <source>
        <dbReference type="ARBA" id="ARBA00023014"/>
    </source>
</evidence>
<reference evidence="10 11" key="1">
    <citation type="submission" date="2020-08" db="EMBL/GenBank/DDBJ databases">
        <title>Genome public.</title>
        <authorList>
            <person name="Liu C."/>
            <person name="Sun Q."/>
        </authorList>
    </citation>
    <scope>NUCLEOTIDE SEQUENCE [LARGE SCALE GENOMIC DNA]</scope>
    <source>
        <strain evidence="10 11">New-7</strain>
    </source>
</reference>
<dbReference type="NCBIfam" id="TIGR00612">
    <property type="entry name" value="ispG_gcpE"/>
    <property type="match status" value="1"/>
</dbReference>
<dbReference type="HAMAP" id="MF_00159">
    <property type="entry name" value="IspG"/>
    <property type="match status" value="1"/>
</dbReference>
<evidence type="ECO:0000256" key="7">
    <source>
        <dbReference type="HAMAP-Rule" id="MF_00159"/>
    </source>
</evidence>
<dbReference type="EC" id="1.17.7.3" evidence="7"/>
<gene>
    <name evidence="7 10" type="primary">ispG</name>
    <name evidence="10" type="ORF">H8S08_11945</name>
</gene>
<evidence type="ECO:0000256" key="4">
    <source>
        <dbReference type="ARBA" id="ARBA00023004"/>
    </source>
</evidence>
<evidence type="ECO:0000256" key="6">
    <source>
        <dbReference type="ARBA" id="ARBA00023229"/>
    </source>
</evidence>
<evidence type="ECO:0000256" key="3">
    <source>
        <dbReference type="ARBA" id="ARBA00023002"/>
    </source>
</evidence>
<accession>A0ABR7CPX2</accession>
<feature type="domain" description="IspG C-terminal" evidence="9">
    <location>
        <begin position="437"/>
        <end position="526"/>
    </location>
</feature>
<dbReference type="Gene3D" id="3.20.20.20">
    <property type="entry name" value="Dihydropteroate synthase-like"/>
    <property type="match status" value="1"/>
</dbReference>
<name>A0ABR7CPX2_9BACT</name>
<dbReference type="Proteomes" id="UP000636891">
    <property type="component" value="Unassembled WGS sequence"/>
</dbReference>
<dbReference type="GO" id="GO:0046429">
    <property type="term" value="F:4-hydroxy-3-methylbut-2-en-1-yl diphosphate synthase activity (ferredoxin)"/>
    <property type="evidence" value="ECO:0007669"/>
    <property type="project" value="UniProtKB-EC"/>
</dbReference>
<dbReference type="InterPro" id="IPR017178">
    <property type="entry name" value="IspG_atypical"/>
</dbReference>
<dbReference type="PANTHER" id="PTHR30454:SF0">
    <property type="entry name" value="4-HYDROXY-3-METHYLBUT-2-EN-1-YL DIPHOSPHATE SYNTHASE (FERREDOXIN), CHLOROPLASTIC"/>
    <property type="match status" value="1"/>
</dbReference>
<dbReference type="RefSeq" id="WP_118657245.1">
    <property type="nucleotide sequence ID" value="NZ_JACOOK010000008.1"/>
</dbReference>
<evidence type="ECO:0000259" key="9">
    <source>
        <dbReference type="Pfam" id="PF26540"/>
    </source>
</evidence>
<dbReference type="SUPFAM" id="SSF56014">
    <property type="entry name" value="Nitrite and sulphite reductase 4Fe-4S domain-like"/>
    <property type="match status" value="1"/>
</dbReference>
<dbReference type="InterPro" id="IPR004588">
    <property type="entry name" value="IspG_bac-typ"/>
</dbReference>
<protein>
    <recommendedName>
        <fullName evidence="7">4-hydroxy-3-methylbut-2-en-1-yl diphosphate synthase (flavodoxin)</fullName>
        <ecNumber evidence="7">1.17.7.3</ecNumber>
    </recommendedName>
    <alternativeName>
        <fullName evidence="7">1-hydroxy-2-methyl-2-(E)-butenyl 4-diphosphate synthase</fullName>
    </alternativeName>
</protein>
<evidence type="ECO:0000259" key="8">
    <source>
        <dbReference type="Pfam" id="PF04551"/>
    </source>
</evidence>
<organism evidence="10 11">
    <name type="scientific">Alistipes hominis</name>
    <dbReference type="NCBI Taxonomy" id="2763015"/>
    <lineage>
        <taxon>Bacteria</taxon>
        <taxon>Pseudomonadati</taxon>
        <taxon>Bacteroidota</taxon>
        <taxon>Bacteroidia</taxon>
        <taxon>Bacteroidales</taxon>
        <taxon>Rikenellaceae</taxon>
        <taxon>Alistipes</taxon>
    </lineage>
</organism>